<name>A0A0A7I2V6_9BIFI</name>
<dbReference type="Pfam" id="PF02467">
    <property type="entry name" value="Whib"/>
    <property type="match status" value="1"/>
</dbReference>
<feature type="compositionally biased region" description="Polar residues" evidence="1">
    <location>
        <begin position="159"/>
        <end position="177"/>
    </location>
</feature>
<dbReference type="Proteomes" id="UP000030625">
    <property type="component" value="Chromosome"/>
</dbReference>
<sequence length="195" mass="21722">MTGMADAAPRSPEAWKSMGCCANFPQPWADLMWGLEFEDTHPLARVFRQAGASVCEHDCPVRAECLAYAGAAGLEWGLYGGRSCTDRRQIARLAEADGVPCRDRTVPWVRRWGLFVDWIQAHPEVFDTARDKASMERGQRRWRAAGRAQPGDGPHDRQTIMQADNQTIRQPSNQTINHADDPANGPESKEEASCE</sequence>
<dbReference type="RefSeq" id="WP_039198364.1">
    <property type="nucleotide sequence ID" value="NZ_CP007456.1"/>
</dbReference>
<dbReference type="KEGG" id="bka:AH68_05690"/>
<dbReference type="AlphaFoldDB" id="A0A0A7I2V6"/>
<dbReference type="STRING" id="1447716.AH68_05690"/>
<evidence type="ECO:0000259" key="2">
    <source>
        <dbReference type="PROSITE" id="PS51674"/>
    </source>
</evidence>
<protein>
    <submittedName>
        <fullName evidence="3">Transcription factor WhiB</fullName>
    </submittedName>
</protein>
<evidence type="ECO:0000313" key="4">
    <source>
        <dbReference type="Proteomes" id="UP000030625"/>
    </source>
</evidence>
<dbReference type="InterPro" id="IPR034768">
    <property type="entry name" value="4FE4S_WBL"/>
</dbReference>
<evidence type="ECO:0000256" key="1">
    <source>
        <dbReference type="SAM" id="MobiDB-lite"/>
    </source>
</evidence>
<evidence type="ECO:0000313" key="3">
    <source>
        <dbReference type="EMBL" id="AIZ14603.1"/>
    </source>
</evidence>
<reference evidence="3 4" key="1">
    <citation type="journal article" date="2015" name="Genome Announc.">
        <title>Complete and Assembled Genome Sequence of Bifidobacterium kashiwanohense PV20-2, Isolated from the Feces of an Anemic Kenyan Infant.</title>
        <authorList>
            <person name="Vazquez-Gutierrez P."/>
            <person name="Lacroix C."/>
            <person name="Chassard C."/>
            <person name="Klumpp J."/>
            <person name="Jans C."/>
            <person name="Stevens M.J."/>
        </authorList>
    </citation>
    <scope>NUCLEOTIDE SEQUENCE [LARGE SCALE GENOMIC DNA]</scope>
    <source>
        <strain evidence="3 4">PV20-2</strain>
    </source>
</reference>
<dbReference type="PROSITE" id="PS51674">
    <property type="entry name" value="4FE4S_WBL"/>
    <property type="match status" value="1"/>
</dbReference>
<feature type="domain" description="4Fe-4S Wbl-type" evidence="2">
    <location>
        <begin position="19"/>
        <end position="89"/>
    </location>
</feature>
<accession>A0A0A7I2V6</accession>
<dbReference type="HOGENOM" id="CLU_1529692_0_0_11"/>
<feature type="compositionally biased region" description="Basic and acidic residues" evidence="1">
    <location>
        <begin position="130"/>
        <end position="139"/>
    </location>
</feature>
<proteinExistence type="predicted"/>
<dbReference type="EMBL" id="CP007456">
    <property type="protein sequence ID" value="AIZ14603.1"/>
    <property type="molecule type" value="Genomic_DNA"/>
</dbReference>
<feature type="region of interest" description="Disordered" evidence="1">
    <location>
        <begin position="130"/>
        <end position="195"/>
    </location>
</feature>
<organism evidence="3 4">
    <name type="scientific">Bifidobacterium catenulatum PV20-2</name>
    <dbReference type="NCBI Taxonomy" id="1447716"/>
    <lineage>
        <taxon>Bacteria</taxon>
        <taxon>Bacillati</taxon>
        <taxon>Actinomycetota</taxon>
        <taxon>Actinomycetes</taxon>
        <taxon>Bifidobacteriales</taxon>
        <taxon>Bifidobacteriaceae</taxon>
        <taxon>Bifidobacterium</taxon>
    </lineage>
</organism>
<gene>
    <name evidence="3" type="ORF">AH68_05690</name>
</gene>
<dbReference type="OrthoDB" id="5244115at2"/>